<feature type="non-terminal residue" evidence="1">
    <location>
        <position position="113"/>
    </location>
</feature>
<proteinExistence type="predicted"/>
<dbReference type="EMBL" id="KZ999701">
    <property type="protein sequence ID" value="RKO84818.1"/>
    <property type="molecule type" value="Genomic_DNA"/>
</dbReference>
<dbReference type="InterPro" id="IPR043129">
    <property type="entry name" value="ATPase_NBD"/>
</dbReference>
<evidence type="ECO:0000313" key="2">
    <source>
        <dbReference type="Proteomes" id="UP000269721"/>
    </source>
</evidence>
<dbReference type="AlphaFoldDB" id="A0A4P9W224"/>
<name>A0A4P9W224_9FUNG</name>
<accession>A0A4P9W224</accession>
<dbReference type="OrthoDB" id="7340501at2759"/>
<protein>
    <submittedName>
        <fullName evidence="1">Uncharacterized protein</fullName>
    </submittedName>
</protein>
<organism evidence="1 2">
    <name type="scientific">Blyttiomyces helicus</name>
    <dbReference type="NCBI Taxonomy" id="388810"/>
    <lineage>
        <taxon>Eukaryota</taxon>
        <taxon>Fungi</taxon>
        <taxon>Fungi incertae sedis</taxon>
        <taxon>Chytridiomycota</taxon>
        <taxon>Chytridiomycota incertae sedis</taxon>
        <taxon>Chytridiomycetes</taxon>
        <taxon>Chytridiomycetes incertae sedis</taxon>
        <taxon>Blyttiomyces</taxon>
    </lineage>
</organism>
<dbReference type="Proteomes" id="UP000269721">
    <property type="component" value="Unassembled WGS sequence"/>
</dbReference>
<keyword evidence="2" id="KW-1185">Reference proteome</keyword>
<dbReference type="Gene3D" id="3.30.420.40">
    <property type="match status" value="1"/>
</dbReference>
<dbReference type="InterPro" id="IPR004000">
    <property type="entry name" value="Actin"/>
</dbReference>
<gene>
    <name evidence="1" type="ORF">BDK51DRAFT_2142</name>
</gene>
<dbReference type="SUPFAM" id="SSF53067">
    <property type="entry name" value="Actin-like ATPase domain"/>
    <property type="match status" value="1"/>
</dbReference>
<reference evidence="2" key="1">
    <citation type="journal article" date="2018" name="Nat. Microbiol.">
        <title>Leveraging single-cell genomics to expand the fungal tree of life.</title>
        <authorList>
            <person name="Ahrendt S.R."/>
            <person name="Quandt C.A."/>
            <person name="Ciobanu D."/>
            <person name="Clum A."/>
            <person name="Salamov A."/>
            <person name="Andreopoulos B."/>
            <person name="Cheng J.F."/>
            <person name="Woyke T."/>
            <person name="Pelin A."/>
            <person name="Henrissat B."/>
            <person name="Reynolds N.K."/>
            <person name="Benny G.L."/>
            <person name="Smith M.E."/>
            <person name="James T.Y."/>
            <person name="Grigoriev I.V."/>
        </authorList>
    </citation>
    <scope>NUCLEOTIDE SEQUENCE [LARGE SCALE GENOMIC DNA]</scope>
</reference>
<feature type="non-terminal residue" evidence="1">
    <location>
        <position position="1"/>
    </location>
</feature>
<sequence length="113" mass="12726">TPLVIDMGMHSLRAGWGCDVTPALQFDNIVAKFRDRKTSRTVVLVGNDVQLHGRLTDLKPAFESGVVVNSEILEYTLDYVFTKLGIDTDAVYHPILMTEPVCNPLHSRRRESR</sequence>
<evidence type="ECO:0000313" key="1">
    <source>
        <dbReference type="EMBL" id="RKO84818.1"/>
    </source>
</evidence>
<dbReference type="Pfam" id="PF00022">
    <property type="entry name" value="Actin"/>
    <property type="match status" value="1"/>
</dbReference>